<dbReference type="InterPro" id="IPR029045">
    <property type="entry name" value="ClpP/crotonase-like_dom_sf"/>
</dbReference>
<dbReference type="AlphaFoldDB" id="A0A822ZBM2"/>
<reference evidence="1 2" key="1">
    <citation type="journal article" date="2020" name="Mol. Biol. Evol.">
        <title>Distinct Expression and Methylation Patterns for Genes with Different Fates following a Single Whole-Genome Duplication in Flowering Plants.</title>
        <authorList>
            <person name="Shi T."/>
            <person name="Rahmani R.S."/>
            <person name="Gugger P.F."/>
            <person name="Wang M."/>
            <person name="Li H."/>
            <person name="Zhang Y."/>
            <person name="Li Z."/>
            <person name="Wang Q."/>
            <person name="Van de Peer Y."/>
            <person name="Marchal K."/>
            <person name="Chen J."/>
        </authorList>
    </citation>
    <scope>NUCLEOTIDE SEQUENCE [LARGE SCALE GENOMIC DNA]</scope>
    <source>
        <tissue evidence="1">Leaf</tissue>
    </source>
</reference>
<comment type="caution">
    <text evidence="1">The sequence shown here is derived from an EMBL/GenBank/DDBJ whole genome shotgun (WGS) entry which is preliminary data.</text>
</comment>
<dbReference type="Gene3D" id="3.90.226.10">
    <property type="entry name" value="2-enoyl-CoA Hydratase, Chain A, domain 1"/>
    <property type="match status" value="1"/>
</dbReference>
<evidence type="ECO:0000313" key="2">
    <source>
        <dbReference type="Proteomes" id="UP000607653"/>
    </source>
</evidence>
<proteinExistence type="predicted"/>
<dbReference type="SUPFAM" id="SSF52096">
    <property type="entry name" value="ClpP/crotonase"/>
    <property type="match status" value="1"/>
</dbReference>
<sequence length="76" mass="8359">MSELNIGLTHPDYFMALLREKIQSPMARRDVVLHAAKVKAEEAVKMGIIDSAHDSAVETPEAALRMGEKLSLAARK</sequence>
<organism evidence="1 2">
    <name type="scientific">Nelumbo nucifera</name>
    <name type="common">Sacred lotus</name>
    <dbReference type="NCBI Taxonomy" id="4432"/>
    <lineage>
        <taxon>Eukaryota</taxon>
        <taxon>Viridiplantae</taxon>
        <taxon>Streptophyta</taxon>
        <taxon>Embryophyta</taxon>
        <taxon>Tracheophyta</taxon>
        <taxon>Spermatophyta</taxon>
        <taxon>Magnoliopsida</taxon>
        <taxon>Proteales</taxon>
        <taxon>Nelumbonaceae</taxon>
        <taxon>Nelumbo</taxon>
    </lineage>
</organism>
<keyword evidence="2" id="KW-1185">Reference proteome</keyword>
<dbReference type="Proteomes" id="UP000607653">
    <property type="component" value="Unassembled WGS sequence"/>
</dbReference>
<accession>A0A822ZBM2</accession>
<protein>
    <submittedName>
        <fullName evidence="1">Uncharacterized protein</fullName>
    </submittedName>
</protein>
<dbReference type="EMBL" id="DUZY01000005">
    <property type="protein sequence ID" value="DAD40845.1"/>
    <property type="molecule type" value="Genomic_DNA"/>
</dbReference>
<gene>
    <name evidence="1" type="ORF">HUJ06_015168</name>
</gene>
<name>A0A822ZBM2_NELNU</name>
<evidence type="ECO:0000313" key="1">
    <source>
        <dbReference type="EMBL" id="DAD40845.1"/>
    </source>
</evidence>